<dbReference type="RefSeq" id="WP_114370210.1">
    <property type="nucleotide sequence ID" value="NZ_QPEX01000034.1"/>
</dbReference>
<dbReference type="OrthoDB" id="180640at2"/>
<proteinExistence type="predicted"/>
<gene>
    <name evidence="1" type="ORF">DTL42_17190</name>
</gene>
<name>A0A368KRR4_9BACT</name>
<protein>
    <submittedName>
        <fullName evidence="1">Uncharacterized protein</fullName>
    </submittedName>
</protein>
<sequence>MDGFNPPISDDDVLGDSADNYFEYNSDRRVTKEVVYGGSQTFLFDDTPSGNTSDYNPWAMKTVETLQDGSEMKVYTNFIGEVLLKELSSDGDRWIEYYQFDGAGHEILRAEPSAISNYINTLANLG</sequence>
<reference evidence="1 2" key="1">
    <citation type="submission" date="2018-07" db="EMBL/GenBank/DDBJ databases">
        <title>Comparative genomes isolates from brazilian mangrove.</title>
        <authorList>
            <person name="De Araujo J.E."/>
            <person name="Taketani R.G."/>
            <person name="Silva M.C.P."/>
            <person name="Lourenco M.V."/>
            <person name="Oliveira V.M."/>
            <person name="Andreote F.D."/>
        </authorList>
    </citation>
    <scope>NUCLEOTIDE SEQUENCE [LARGE SCALE GENOMIC DNA]</scope>
    <source>
        <strain evidence="1 2">HEX PRIS-MGV</strain>
    </source>
</reference>
<comment type="caution">
    <text evidence="1">The sequence shown here is derived from an EMBL/GenBank/DDBJ whole genome shotgun (WGS) entry which is preliminary data.</text>
</comment>
<evidence type="ECO:0000313" key="2">
    <source>
        <dbReference type="Proteomes" id="UP000253562"/>
    </source>
</evidence>
<dbReference type="AlphaFoldDB" id="A0A368KRR4"/>
<dbReference type="Proteomes" id="UP000253562">
    <property type="component" value="Unassembled WGS sequence"/>
</dbReference>
<evidence type="ECO:0000313" key="1">
    <source>
        <dbReference type="EMBL" id="RCS44657.1"/>
    </source>
</evidence>
<organism evidence="1 2">
    <name type="scientific">Bremerella cremea</name>
    <dbReference type="NCBI Taxonomy" id="1031537"/>
    <lineage>
        <taxon>Bacteria</taxon>
        <taxon>Pseudomonadati</taxon>
        <taxon>Planctomycetota</taxon>
        <taxon>Planctomycetia</taxon>
        <taxon>Pirellulales</taxon>
        <taxon>Pirellulaceae</taxon>
        <taxon>Bremerella</taxon>
    </lineage>
</organism>
<accession>A0A368KRR4</accession>
<dbReference type="EMBL" id="QPEX01000034">
    <property type="protein sequence ID" value="RCS44657.1"/>
    <property type="molecule type" value="Genomic_DNA"/>
</dbReference>